<evidence type="ECO:0000256" key="1">
    <source>
        <dbReference type="ARBA" id="ARBA00022741"/>
    </source>
</evidence>
<evidence type="ECO:0000313" key="7">
    <source>
        <dbReference type="Proteomes" id="UP000067711"/>
    </source>
</evidence>
<accession>A0A1B4FXB4</accession>
<dbReference type="PANTHER" id="PTHR47961">
    <property type="entry name" value="DNA POLYMERASE THETA, PUTATIVE (AFU_ORTHOLOGUE AFUA_1G05260)-RELATED"/>
    <property type="match status" value="1"/>
</dbReference>
<dbReference type="Pfam" id="PF00271">
    <property type="entry name" value="Helicase_C"/>
    <property type="match status" value="1"/>
</dbReference>
<dbReference type="GO" id="GO:0005524">
    <property type="term" value="F:ATP binding"/>
    <property type="evidence" value="ECO:0007669"/>
    <property type="project" value="UniProtKB-KW"/>
</dbReference>
<dbReference type="InterPro" id="IPR050474">
    <property type="entry name" value="Hel308_SKI2-like"/>
</dbReference>
<protein>
    <recommendedName>
        <fullName evidence="5">Helicase C-terminal domain-containing protein</fullName>
    </recommendedName>
</protein>
<dbReference type="SUPFAM" id="SSF52540">
    <property type="entry name" value="P-loop containing nucleoside triphosphate hydrolases"/>
    <property type="match status" value="1"/>
</dbReference>
<dbReference type="SMART" id="SM00490">
    <property type="entry name" value="HELICc"/>
    <property type="match status" value="1"/>
</dbReference>
<keyword evidence="3" id="KW-0347">Helicase</keyword>
<keyword evidence="1" id="KW-0547">Nucleotide-binding</keyword>
<proteinExistence type="predicted"/>
<evidence type="ECO:0000259" key="5">
    <source>
        <dbReference type="PROSITE" id="PS51194"/>
    </source>
</evidence>
<evidence type="ECO:0000256" key="4">
    <source>
        <dbReference type="ARBA" id="ARBA00022840"/>
    </source>
</evidence>
<dbReference type="PANTHER" id="PTHR47961:SF6">
    <property type="entry name" value="DNA-DIRECTED DNA POLYMERASE"/>
    <property type="match status" value="1"/>
</dbReference>
<feature type="domain" description="Helicase C-terminal" evidence="5">
    <location>
        <begin position="41"/>
        <end position="201"/>
    </location>
</feature>
<keyword evidence="4" id="KW-0067">ATP-binding</keyword>
<dbReference type="Proteomes" id="UP000067711">
    <property type="component" value="Chromosome 1"/>
</dbReference>
<evidence type="ECO:0000313" key="6">
    <source>
        <dbReference type="EMBL" id="AOJ08261.1"/>
    </source>
</evidence>
<evidence type="ECO:0000256" key="2">
    <source>
        <dbReference type="ARBA" id="ARBA00022801"/>
    </source>
</evidence>
<dbReference type="GO" id="GO:0016787">
    <property type="term" value="F:hydrolase activity"/>
    <property type="evidence" value="ECO:0007669"/>
    <property type="project" value="UniProtKB-KW"/>
</dbReference>
<reference evidence="6 7" key="1">
    <citation type="submission" date="2015-12" db="EMBL/GenBank/DDBJ databases">
        <title>Diversity of Burkholderia near neighbor genomes.</title>
        <authorList>
            <person name="Sahl J."/>
            <person name="Wagner D."/>
            <person name="Keim P."/>
        </authorList>
    </citation>
    <scope>NUCLEOTIDE SEQUENCE [LARGE SCALE GENOMIC DNA]</scope>
    <source>
        <strain evidence="6 7">BDU8</strain>
    </source>
</reference>
<dbReference type="EMBL" id="CP013389">
    <property type="protein sequence ID" value="AOJ08261.1"/>
    <property type="molecule type" value="Genomic_DNA"/>
</dbReference>
<dbReference type="InterPro" id="IPR001650">
    <property type="entry name" value="Helicase_C-like"/>
</dbReference>
<dbReference type="GO" id="GO:0004386">
    <property type="term" value="F:helicase activity"/>
    <property type="evidence" value="ECO:0007669"/>
    <property type="project" value="UniProtKB-KW"/>
</dbReference>
<dbReference type="InterPro" id="IPR027417">
    <property type="entry name" value="P-loop_NTPase"/>
</dbReference>
<name>A0A1B4FXB4_9BURK</name>
<dbReference type="Gene3D" id="3.40.50.300">
    <property type="entry name" value="P-loop containing nucleotide triphosphate hydrolases"/>
    <property type="match status" value="1"/>
</dbReference>
<organism evidence="6 7">
    <name type="scientific">Burkholderia mayonis</name>
    <dbReference type="NCBI Taxonomy" id="1385591"/>
    <lineage>
        <taxon>Bacteria</taxon>
        <taxon>Pseudomonadati</taxon>
        <taxon>Pseudomonadota</taxon>
        <taxon>Betaproteobacteria</taxon>
        <taxon>Burkholderiales</taxon>
        <taxon>Burkholderiaceae</taxon>
        <taxon>Burkholderia</taxon>
        <taxon>pseudomallei group</taxon>
    </lineage>
</organism>
<gene>
    <name evidence="6" type="ORF">WS71_12330</name>
</gene>
<sequence length="532" mass="58636">MVLPEETLPGDETEGLAMLANSMAKNSIVLVLCMSPGSAERVAKAVAALRKEAQGVNDDVSERLDAWVERELHPESELRTHYKKRVLFHHAQMPPRVRLGIEEAVRARKVDVICATTTLAEGVNFPFSTVIVESLIGHSYQLSPRALWNIAGRAGRFGVDAEGLCVLFRPELWANRLKDNTIDDYLQTALADIPPVKSALAQGISKLNELVQSGKLSLDDLNNISLSEIKVGGKATADAKSVRALVNIMRVGYAHASSTGIVDISVDSAPEYESELLASLQLSKSERVFAEDVGKRQRRVVKRATDENPALIEIAARVGWSLEAQANIYKWLETRDDWQLEQFGSLVVGGYVLNVSNVSYLIGPVAKHLLAFDGEALGGAYSYLAEKWIAGMPLSKFEVKHGSFGEMIAKIYGRMQYLLPWGLFGMHELLKYEAKRRGLVVGDGVSALSVLAAEGVPNFDALTLTLSLGIERADATRLSQAYKPFRSKATPIADWLAALPWTRAEEVVRGVDQRRIDPTFRALHRRLVRERV</sequence>
<evidence type="ECO:0000256" key="3">
    <source>
        <dbReference type="ARBA" id="ARBA00022806"/>
    </source>
</evidence>
<keyword evidence="2" id="KW-0378">Hydrolase</keyword>
<dbReference type="AlphaFoldDB" id="A0A1B4FXB4"/>
<dbReference type="PROSITE" id="PS51194">
    <property type="entry name" value="HELICASE_CTER"/>
    <property type="match status" value="1"/>
</dbReference>